<keyword evidence="1" id="KW-0597">Phosphoprotein</keyword>
<evidence type="ECO:0000313" key="3">
    <source>
        <dbReference type="EMBL" id="GBF82112.1"/>
    </source>
</evidence>
<dbReference type="SUPFAM" id="SSF52172">
    <property type="entry name" value="CheY-like"/>
    <property type="match status" value="1"/>
</dbReference>
<dbReference type="Proteomes" id="UP000287247">
    <property type="component" value="Unassembled WGS sequence"/>
</dbReference>
<name>A0A401ILI3_APHSA</name>
<keyword evidence="3" id="KW-0808">Transferase</keyword>
<protein>
    <submittedName>
        <fullName evidence="3">Two-component sensor histidine kinase</fullName>
    </submittedName>
</protein>
<dbReference type="OrthoDB" id="651456at2"/>
<dbReference type="InterPro" id="IPR001789">
    <property type="entry name" value="Sig_transdc_resp-reg_receiver"/>
</dbReference>
<evidence type="ECO:0000313" key="4">
    <source>
        <dbReference type="Proteomes" id="UP000287247"/>
    </source>
</evidence>
<dbReference type="PROSITE" id="PS50110">
    <property type="entry name" value="RESPONSE_REGULATORY"/>
    <property type="match status" value="1"/>
</dbReference>
<gene>
    <name evidence="3" type="ORF">AsFPU1_3539</name>
</gene>
<organism evidence="3 4">
    <name type="scientific">Aphanothece sacrum FPU1</name>
    <dbReference type="NCBI Taxonomy" id="1920663"/>
    <lineage>
        <taxon>Bacteria</taxon>
        <taxon>Bacillati</taxon>
        <taxon>Cyanobacteriota</taxon>
        <taxon>Cyanophyceae</taxon>
        <taxon>Oscillatoriophycideae</taxon>
        <taxon>Chroococcales</taxon>
        <taxon>Aphanothecaceae</taxon>
        <taxon>Aphanothece</taxon>
    </lineage>
</organism>
<evidence type="ECO:0000259" key="2">
    <source>
        <dbReference type="PROSITE" id="PS50110"/>
    </source>
</evidence>
<accession>A0A401ILI3</accession>
<feature type="modified residue" description="4-aspartylphosphate" evidence="1">
    <location>
        <position position="52"/>
    </location>
</feature>
<dbReference type="RefSeq" id="WP_124974438.1">
    <property type="nucleotide sequence ID" value="NZ_BDQK01000015.1"/>
</dbReference>
<dbReference type="InterPro" id="IPR011006">
    <property type="entry name" value="CheY-like_superfamily"/>
</dbReference>
<sequence>MFVIVDDELERMRVYIEELQLCNYQVELVGNIDDALEYFDKKKEQIELLILDIMMASGQLSREPGINGGLRTGIVFYKKIRENDKNLPIIIFSNLSQINDQEIEEEIENNPRSKFLQKIETLPYQFVEEVKEMLSLS</sequence>
<comment type="caution">
    <text evidence="3">The sequence shown here is derived from an EMBL/GenBank/DDBJ whole genome shotgun (WGS) entry which is preliminary data.</text>
</comment>
<dbReference type="Pfam" id="PF00072">
    <property type="entry name" value="Response_reg"/>
    <property type="match status" value="1"/>
</dbReference>
<keyword evidence="4" id="KW-1185">Reference proteome</keyword>
<feature type="domain" description="Response regulatory" evidence="2">
    <location>
        <begin position="1"/>
        <end position="133"/>
    </location>
</feature>
<dbReference type="GO" id="GO:0016301">
    <property type="term" value="F:kinase activity"/>
    <property type="evidence" value="ECO:0007669"/>
    <property type="project" value="UniProtKB-KW"/>
</dbReference>
<keyword evidence="3" id="KW-0418">Kinase</keyword>
<dbReference type="Gene3D" id="3.40.50.2300">
    <property type="match status" value="1"/>
</dbReference>
<dbReference type="AlphaFoldDB" id="A0A401ILI3"/>
<proteinExistence type="predicted"/>
<dbReference type="EMBL" id="BDQK01000015">
    <property type="protein sequence ID" value="GBF82112.1"/>
    <property type="molecule type" value="Genomic_DNA"/>
</dbReference>
<dbReference type="GO" id="GO:0000160">
    <property type="term" value="P:phosphorelay signal transduction system"/>
    <property type="evidence" value="ECO:0007669"/>
    <property type="project" value="InterPro"/>
</dbReference>
<reference evidence="4" key="1">
    <citation type="submission" date="2017-05" db="EMBL/GenBank/DDBJ databases">
        <title>Physiological properties and genetic analysis related to exopolysaccharide production of fresh-water unicellular cyanobacterium Aphanothece sacrum, Suizenji Nori, that has been cultured as a food source in Japan.</title>
        <authorList>
            <person name="Kanesaki Y."/>
            <person name="Yoshikawa S."/>
            <person name="Ohki K."/>
        </authorList>
    </citation>
    <scope>NUCLEOTIDE SEQUENCE [LARGE SCALE GENOMIC DNA]</scope>
    <source>
        <strain evidence="4">FPU1</strain>
    </source>
</reference>
<evidence type="ECO:0000256" key="1">
    <source>
        <dbReference type="PROSITE-ProRule" id="PRU00169"/>
    </source>
</evidence>